<evidence type="ECO:0000313" key="6">
    <source>
        <dbReference type="Proteomes" id="UP000479000"/>
    </source>
</evidence>
<evidence type="ECO:0000313" key="5">
    <source>
        <dbReference type="EMBL" id="CAB0018139.1"/>
    </source>
</evidence>
<dbReference type="InterPro" id="IPR015883">
    <property type="entry name" value="Glyco_hydro_20_cat"/>
</dbReference>
<dbReference type="AlphaFoldDB" id="A0A6H5HMM8"/>
<reference evidence="5 6" key="1">
    <citation type="submission" date="2020-02" db="EMBL/GenBank/DDBJ databases">
        <authorList>
            <person name="Ferguson B K."/>
        </authorList>
    </citation>
    <scope>NUCLEOTIDE SEQUENCE [LARGE SCALE GENOMIC DNA]</scope>
</reference>
<name>A0A6H5HMM8_9HEMI</name>
<evidence type="ECO:0000256" key="1">
    <source>
        <dbReference type="ARBA" id="ARBA00001231"/>
    </source>
</evidence>
<dbReference type="Proteomes" id="UP000479000">
    <property type="component" value="Unassembled WGS sequence"/>
</dbReference>
<evidence type="ECO:0000256" key="4">
    <source>
        <dbReference type="ARBA" id="ARBA00022801"/>
    </source>
</evidence>
<dbReference type="InterPro" id="IPR038901">
    <property type="entry name" value="HEXDC-like"/>
</dbReference>
<dbReference type="InterPro" id="IPR017853">
    <property type="entry name" value="GH"/>
</dbReference>
<dbReference type="OrthoDB" id="10023921at2759"/>
<keyword evidence="4" id="KW-0378">Hydrolase</keyword>
<evidence type="ECO:0000256" key="2">
    <source>
        <dbReference type="ARBA" id="ARBA00006285"/>
    </source>
</evidence>
<gene>
    <name evidence="5" type="ORF">NTEN_LOCUS22048</name>
</gene>
<sequence length="632" mass="71381">MTIAGHYAGWVTHTVWRKKSTVLALVIVSVILVVCLQYNVAGSQERDENDLSKVGGDVQQDKRTLLGGNAMGYSAGNQPPNTMGFPPSPQQDKSALGDDSPYREEPGQSLNDRNMDGSMFNDGPSRAPYVPKKRLIHLDLKGAPPKISYLKKILKLSKDLGATGVLLEWEDMFPWSGILKNVAATNAYTREEVVELLDSAKQNNLDVIPLIQTFGHVELALKLKEFQHLREVPESAQALCPSLNASIDFIQTMIDQVMELHPDTNYLHIGCDEVFQMGECSRCKTQPRDSLFLGHIAKVAGIVRSRHPKVTPIIWDDMLRHLPPSSLEQYRIGELVEPMVWVYAEDVYRFVPLLIWEKYAALFPTVWAASAFKGAFGETLYIPNVKRHLDNNLRWLEVMANEGPKFKNGFQGIAVTGWQRYDHFSVLCELLPAAIPSLAVTLVATSHGYMNASLRTKLNTHLNCGVFAPSSYFNLNSDPFLWDTYSRCTFPGHSFFKLTSRLNTAQKEADELITMIRKQKGWMTKFNVRHNFSTPLRVEELMQDEPRVYHTITSLARSAKDSLSDVFDMDTISEWVEQNIYPTILELEEIQRDAQALKARTVWPRRPLPTLKDLSRLGVQSSDDDESQMPPV</sequence>
<dbReference type="GO" id="GO:0005975">
    <property type="term" value="P:carbohydrate metabolic process"/>
    <property type="evidence" value="ECO:0007669"/>
    <property type="project" value="InterPro"/>
</dbReference>
<dbReference type="PANTHER" id="PTHR21040:SF8">
    <property type="entry name" value="BCDNA.GH04120"/>
    <property type="match status" value="1"/>
</dbReference>
<dbReference type="EMBL" id="CADCXU010032275">
    <property type="protein sequence ID" value="CAB0018139.1"/>
    <property type="molecule type" value="Genomic_DNA"/>
</dbReference>
<keyword evidence="6" id="KW-1185">Reference proteome</keyword>
<dbReference type="EC" id="3.2.1.52" evidence="3"/>
<dbReference type="Pfam" id="PF00728">
    <property type="entry name" value="Glyco_hydro_20"/>
    <property type="match status" value="1"/>
</dbReference>
<accession>A0A6H5HMM8</accession>
<dbReference type="SUPFAM" id="SSF51445">
    <property type="entry name" value="(Trans)glycosidases"/>
    <property type="match status" value="1"/>
</dbReference>
<proteinExistence type="inferred from homology"/>
<dbReference type="PANTHER" id="PTHR21040">
    <property type="entry name" value="BCDNA.GH04120"/>
    <property type="match status" value="1"/>
</dbReference>
<comment type="catalytic activity">
    <reaction evidence="1">
        <text>Hydrolysis of terminal non-reducing N-acetyl-D-hexosamine residues in N-acetyl-beta-D-hexosaminides.</text>
        <dbReference type="EC" id="3.2.1.52"/>
    </reaction>
</comment>
<dbReference type="Gene3D" id="3.20.20.80">
    <property type="entry name" value="Glycosidases"/>
    <property type="match status" value="1"/>
</dbReference>
<comment type="similarity">
    <text evidence="2">Belongs to the glycosyl hydrolase 20 family.</text>
</comment>
<dbReference type="CDD" id="cd06565">
    <property type="entry name" value="GH20_GcnA-like"/>
    <property type="match status" value="1"/>
</dbReference>
<dbReference type="GO" id="GO:0004563">
    <property type="term" value="F:beta-N-acetylhexosaminidase activity"/>
    <property type="evidence" value="ECO:0007669"/>
    <property type="project" value="UniProtKB-EC"/>
</dbReference>
<organism evidence="5 6">
    <name type="scientific">Nesidiocoris tenuis</name>
    <dbReference type="NCBI Taxonomy" id="355587"/>
    <lineage>
        <taxon>Eukaryota</taxon>
        <taxon>Metazoa</taxon>
        <taxon>Ecdysozoa</taxon>
        <taxon>Arthropoda</taxon>
        <taxon>Hexapoda</taxon>
        <taxon>Insecta</taxon>
        <taxon>Pterygota</taxon>
        <taxon>Neoptera</taxon>
        <taxon>Paraneoptera</taxon>
        <taxon>Hemiptera</taxon>
        <taxon>Heteroptera</taxon>
        <taxon>Panheteroptera</taxon>
        <taxon>Cimicomorpha</taxon>
        <taxon>Miridae</taxon>
        <taxon>Dicyphina</taxon>
        <taxon>Nesidiocoris</taxon>
    </lineage>
</organism>
<protein>
    <recommendedName>
        <fullName evidence="3">beta-N-acetylhexosaminidase</fullName>
        <ecNumber evidence="3">3.2.1.52</ecNumber>
    </recommendedName>
</protein>
<evidence type="ECO:0000256" key="3">
    <source>
        <dbReference type="ARBA" id="ARBA00012663"/>
    </source>
</evidence>